<dbReference type="Pfam" id="PF10009">
    <property type="entry name" value="DUF2252"/>
    <property type="match status" value="1"/>
</dbReference>
<dbReference type="Proteomes" id="UP000318336">
    <property type="component" value="Unassembled WGS sequence"/>
</dbReference>
<dbReference type="PANTHER" id="PTHR39441">
    <property type="entry name" value="DUF2252 DOMAIN-CONTAINING PROTEIN"/>
    <property type="match status" value="1"/>
</dbReference>
<comment type="caution">
    <text evidence="1">The sequence shown here is derived from an EMBL/GenBank/DDBJ whole genome shotgun (WGS) entry which is preliminary data.</text>
</comment>
<proteinExistence type="predicted"/>
<reference evidence="1 2" key="1">
    <citation type="submission" date="2019-06" db="EMBL/GenBank/DDBJ databases">
        <title>Sequencing the genomes of 1000 actinobacteria strains.</title>
        <authorList>
            <person name="Klenk H.-P."/>
        </authorList>
    </citation>
    <scope>NUCLEOTIDE SEQUENCE [LARGE SCALE GENOMIC DNA]</scope>
    <source>
        <strain evidence="1 2">DSM 24617</strain>
    </source>
</reference>
<dbReference type="AlphaFoldDB" id="A0A542XG75"/>
<evidence type="ECO:0000313" key="2">
    <source>
        <dbReference type="Proteomes" id="UP000318336"/>
    </source>
</evidence>
<dbReference type="EMBL" id="VFOK01000001">
    <property type="protein sequence ID" value="TQL34818.1"/>
    <property type="molecule type" value="Genomic_DNA"/>
</dbReference>
<accession>A0A542XG75</accession>
<dbReference type="InterPro" id="IPR018721">
    <property type="entry name" value="DUF2252"/>
</dbReference>
<dbReference type="SUPFAM" id="SSF56112">
    <property type="entry name" value="Protein kinase-like (PK-like)"/>
    <property type="match status" value="1"/>
</dbReference>
<dbReference type="RefSeq" id="WP_142007164.1">
    <property type="nucleotide sequence ID" value="NZ_CAJTBP010000001.1"/>
</dbReference>
<evidence type="ECO:0000313" key="1">
    <source>
        <dbReference type="EMBL" id="TQL34818.1"/>
    </source>
</evidence>
<name>A0A542XG75_9MICO</name>
<dbReference type="OrthoDB" id="1491115at2"/>
<dbReference type="InterPro" id="IPR011009">
    <property type="entry name" value="Kinase-like_dom_sf"/>
</dbReference>
<organism evidence="1 2">
    <name type="scientific">Barrientosiimonas humi</name>
    <dbReference type="NCBI Taxonomy" id="999931"/>
    <lineage>
        <taxon>Bacteria</taxon>
        <taxon>Bacillati</taxon>
        <taxon>Actinomycetota</taxon>
        <taxon>Actinomycetes</taxon>
        <taxon>Micrococcales</taxon>
        <taxon>Dermacoccaceae</taxon>
        <taxon>Barrientosiimonas</taxon>
    </lineage>
</organism>
<protein>
    <submittedName>
        <fullName evidence="1">Uncharacterized protein (DUF2252 family)</fullName>
    </submittedName>
</protein>
<sequence length="466" mass="50917">MTGTGASPLAAPEGGGKRLRKALPRRALGELHLPPDRDPLGILAEQHATRLPELIGVRVGRMLQSPFAFYRGTAAVMAADLADAPVTGPRVVACGDAHISNFGFFASPERSLLFDLNDFDETAVAPWEWDVRRLAASAYVGGRDNGLSEDDCAAAAHASVEGYREALRGLVELTALERFYYQVDDSALEARLSGKDLKLARRATAKARGRTSDQVLAKIATRGADDRLRIVDQPPVTQHVETHADLADMTRLFRQYLTTLREDSAFLLLQFRPVDFVLRVVGVGSVGTRCYVLALEGPDSQVIFLQAKEAQPSVLSTYGRMPKAVPGDTGGRDLTEGHRVVAGQRILQAQSDPFLGHIIGYAGEQGRHARVDYFWRQFRDMKGSIEPSRLNRSQFLTYVRLCGRLLARAHSQSPSGRAVADYLGKNDAAGEAFARWARAYADRCEADFAALEQAAAAGRFPVERNV</sequence>
<dbReference type="PANTHER" id="PTHR39441:SF1">
    <property type="entry name" value="DUF2252 DOMAIN-CONTAINING PROTEIN"/>
    <property type="match status" value="1"/>
</dbReference>
<gene>
    <name evidence="1" type="ORF">FB554_2999</name>
</gene>
<keyword evidence="2" id="KW-1185">Reference proteome</keyword>